<feature type="chain" id="PRO_5011601747" evidence="2">
    <location>
        <begin position="20"/>
        <end position="477"/>
    </location>
</feature>
<dbReference type="EMBL" id="FOYQ01000002">
    <property type="protein sequence ID" value="SFR45263.1"/>
    <property type="molecule type" value="Genomic_DNA"/>
</dbReference>
<sequence>MKFRFLALLLAGIAPGLFGQDAVELPPDLRSHNLLYTNPSIFNPAFSTDQVTPHQVGFWTRWQWQTPDTDPTTLLVNYVGRSRDFAYGGGFFQNNTSIYRQTGGLLHYAFDIPLGETSSITFGANLFGFMQELSDASLFLEEPISPFIDDRDQFILQLSPAIQLNIDQFGLAVFSDNLFDFNVTTSGAVTESNEKIIGGMLHYTFPLEGNDSNSPTFFRPMVYVKSIPTYDTQLGLNLIWSASRYWLQGGYNSFYGPSGGLGGKFFKRLNLGAIVEYATDNAPEGEELTYELVASLDLGPLDGRKKVVGFDVEEEEEPSAEEELAAAARLDSIQRAEAAQELALQRQRDSLDAVRRAAELAEARRVQDSIQQAEEARLAREEVVVPEEGERYQEVSEAGLEPGYYLIANVFGTKRYFDAFMADLRKQGIEPLSFYREANKYNYVYLRRYDSIEEARRARNSKFGGKYNGDLWIFRVR</sequence>
<keyword evidence="1" id="KW-0175">Coiled coil</keyword>
<dbReference type="NCBIfam" id="TIGR03519">
    <property type="entry name" value="T9SS_PorP_fam"/>
    <property type="match status" value="1"/>
</dbReference>
<keyword evidence="2" id="KW-0732">Signal</keyword>
<gene>
    <name evidence="3" type="ORF">SAMN04490243_1683</name>
</gene>
<accession>A0A1I6GSK5</accession>
<reference evidence="3 4" key="1">
    <citation type="submission" date="2016-10" db="EMBL/GenBank/DDBJ databases">
        <authorList>
            <person name="de Groot N.N."/>
        </authorList>
    </citation>
    <scope>NUCLEOTIDE SEQUENCE [LARGE SCALE GENOMIC DNA]</scope>
    <source>
        <strain evidence="3 4">DSM 21019</strain>
    </source>
</reference>
<feature type="coiled-coil region" evidence="1">
    <location>
        <begin position="344"/>
        <end position="376"/>
    </location>
</feature>
<dbReference type="Pfam" id="PF11751">
    <property type="entry name" value="PorP_SprF"/>
    <property type="match status" value="1"/>
</dbReference>
<dbReference type="OrthoDB" id="1393025at2"/>
<dbReference type="AlphaFoldDB" id="A0A1I6GSK5"/>
<evidence type="ECO:0000256" key="1">
    <source>
        <dbReference type="SAM" id="Coils"/>
    </source>
</evidence>
<evidence type="ECO:0000313" key="3">
    <source>
        <dbReference type="EMBL" id="SFR45263.1"/>
    </source>
</evidence>
<feature type="signal peptide" evidence="2">
    <location>
        <begin position="1"/>
        <end position="19"/>
    </location>
</feature>
<name>A0A1I6GSK5_9FLAO</name>
<proteinExistence type="predicted"/>
<dbReference type="Proteomes" id="UP000199534">
    <property type="component" value="Unassembled WGS sequence"/>
</dbReference>
<protein>
    <submittedName>
        <fullName evidence="3">Type IX secretion system membrane protein, PorP/SprF family</fullName>
    </submittedName>
</protein>
<dbReference type="InterPro" id="IPR019861">
    <property type="entry name" value="PorP/SprF_Bacteroidetes"/>
</dbReference>
<keyword evidence="4" id="KW-1185">Reference proteome</keyword>
<dbReference type="RefSeq" id="WP_092982176.1">
    <property type="nucleotide sequence ID" value="NZ_FOYQ01000002.1"/>
</dbReference>
<dbReference type="STRING" id="400055.SAMN04490243_1683"/>
<evidence type="ECO:0000256" key="2">
    <source>
        <dbReference type="SAM" id="SignalP"/>
    </source>
</evidence>
<organism evidence="3 4">
    <name type="scientific">Robiginitalea myxolifaciens</name>
    <dbReference type="NCBI Taxonomy" id="400055"/>
    <lineage>
        <taxon>Bacteria</taxon>
        <taxon>Pseudomonadati</taxon>
        <taxon>Bacteroidota</taxon>
        <taxon>Flavobacteriia</taxon>
        <taxon>Flavobacteriales</taxon>
        <taxon>Flavobacteriaceae</taxon>
        <taxon>Robiginitalea</taxon>
    </lineage>
</organism>
<evidence type="ECO:0000313" key="4">
    <source>
        <dbReference type="Proteomes" id="UP000199534"/>
    </source>
</evidence>